<reference evidence="13 14" key="1">
    <citation type="submission" date="2024-09" db="EMBL/GenBank/DDBJ databases">
        <authorList>
            <person name="Sun Q."/>
            <person name="Mori K."/>
        </authorList>
    </citation>
    <scope>NUCLEOTIDE SEQUENCE [LARGE SCALE GENOMIC DNA]</scope>
    <source>
        <strain evidence="13 14">CCM 7904</strain>
    </source>
</reference>
<keyword evidence="14" id="KW-1185">Reference proteome</keyword>
<evidence type="ECO:0000256" key="8">
    <source>
        <dbReference type="ARBA" id="ARBA00023136"/>
    </source>
</evidence>
<proteinExistence type="inferred from homology"/>
<feature type="coiled-coil region" evidence="10">
    <location>
        <begin position="220"/>
        <end position="261"/>
    </location>
</feature>
<evidence type="ECO:0000256" key="9">
    <source>
        <dbReference type="RuleBase" id="RU365093"/>
    </source>
</evidence>
<comment type="caution">
    <text evidence="13">The sequence shown here is derived from an EMBL/GenBank/DDBJ whole genome shotgun (WGS) entry which is preliminary data.</text>
</comment>
<dbReference type="PANTHER" id="PTHR30386:SF17">
    <property type="entry name" value="ALKALINE PROTEASE SECRETION PROTEIN APRE"/>
    <property type="match status" value="1"/>
</dbReference>
<dbReference type="EMBL" id="JBHLWQ010000168">
    <property type="protein sequence ID" value="MFC0202081.1"/>
    <property type="molecule type" value="Genomic_DNA"/>
</dbReference>
<dbReference type="PRINTS" id="PR01490">
    <property type="entry name" value="RTXTOXIND"/>
</dbReference>
<accession>A0ABV6CMV1</accession>
<feature type="domain" description="AprE-like beta-barrel" evidence="12">
    <location>
        <begin position="332"/>
        <end position="423"/>
    </location>
</feature>
<dbReference type="InterPro" id="IPR058781">
    <property type="entry name" value="HH_AprE-like"/>
</dbReference>
<keyword evidence="5 9" id="KW-0997">Cell inner membrane</keyword>
<keyword evidence="7 9" id="KW-1133">Transmembrane helix</keyword>
<evidence type="ECO:0000259" key="12">
    <source>
        <dbReference type="Pfam" id="PF26002"/>
    </source>
</evidence>
<evidence type="ECO:0000256" key="7">
    <source>
        <dbReference type="ARBA" id="ARBA00022989"/>
    </source>
</evidence>
<dbReference type="Gene3D" id="2.40.30.170">
    <property type="match status" value="1"/>
</dbReference>
<keyword evidence="6 9" id="KW-0812">Transmembrane</keyword>
<dbReference type="InterPro" id="IPR050739">
    <property type="entry name" value="MFP"/>
</dbReference>
<dbReference type="InterPro" id="IPR058982">
    <property type="entry name" value="Beta-barrel_AprE"/>
</dbReference>
<evidence type="ECO:0000256" key="6">
    <source>
        <dbReference type="ARBA" id="ARBA00022692"/>
    </source>
</evidence>
<evidence type="ECO:0000256" key="2">
    <source>
        <dbReference type="ARBA" id="ARBA00009477"/>
    </source>
</evidence>
<dbReference type="PANTHER" id="PTHR30386">
    <property type="entry name" value="MEMBRANE FUSION SUBUNIT OF EMRAB-TOLC MULTIDRUG EFFLUX PUMP"/>
    <property type="match status" value="1"/>
</dbReference>
<evidence type="ECO:0000256" key="10">
    <source>
        <dbReference type="SAM" id="Coils"/>
    </source>
</evidence>
<dbReference type="InterPro" id="IPR010129">
    <property type="entry name" value="T1SS_HlyD"/>
</dbReference>
<feature type="transmembrane region" description="Helical" evidence="9">
    <location>
        <begin position="24"/>
        <end position="43"/>
    </location>
</feature>
<sequence>MPNTLVPRESEWFDTVPRSIRGHAIFGIALLVLSFGGFGWWSFTAPLAAAVISQGSFVATGQNKIVQHLEGGIIEAIYVNEGDTVEAGEVLLSLDRTAALAAERELRFRLWRLEAIEARLMAEAEGRDKVAFPGHLLEARIEDPDVANILDGQELAFSVSRTELDNELRMLQRDIEALNIRGAGYQLQLNSHRRQLEILREEHAVQVDLRDQGLVRRSELASVQRAMIAAEGQVGRLQAEIDEIAEVKARYQAQMERAVDEFRRTALEELQSTQTESDAIRERAVAAEDVSSRVEISSPVAGTIVRLFYHTAGGVVESGKPIIEILPADAPLIVEVLVPQHEIDSVHQGQHAIVRLTALNQRTTPVLEGQIAYLSADSITSEHDGIAREVYVARVSLAPGELARIPGFVPTPGMPAEVMIQTQTRTFTQYLVKPIRDSMSRAFREE</sequence>
<comment type="subcellular location">
    <subcellularLocation>
        <location evidence="1 9">Cell inner membrane</location>
        <topology evidence="1 9">Single-pass membrane protein</topology>
    </subcellularLocation>
</comment>
<dbReference type="Proteomes" id="UP001589795">
    <property type="component" value="Unassembled WGS sequence"/>
</dbReference>
<evidence type="ECO:0000256" key="4">
    <source>
        <dbReference type="ARBA" id="ARBA00022475"/>
    </source>
</evidence>
<dbReference type="NCBIfam" id="TIGR01843">
    <property type="entry name" value="type_I_hlyD"/>
    <property type="match status" value="1"/>
</dbReference>
<evidence type="ECO:0000313" key="13">
    <source>
        <dbReference type="EMBL" id="MFC0202081.1"/>
    </source>
</evidence>
<keyword evidence="3 9" id="KW-0813">Transport</keyword>
<feature type="domain" description="AprE-like long alpha-helical hairpin" evidence="11">
    <location>
        <begin position="101"/>
        <end position="290"/>
    </location>
</feature>
<keyword evidence="4 9" id="KW-1003">Cell membrane</keyword>
<keyword evidence="10" id="KW-0175">Coiled coil</keyword>
<evidence type="ECO:0000256" key="1">
    <source>
        <dbReference type="ARBA" id="ARBA00004377"/>
    </source>
</evidence>
<evidence type="ECO:0000256" key="3">
    <source>
        <dbReference type="ARBA" id="ARBA00022448"/>
    </source>
</evidence>
<evidence type="ECO:0000256" key="5">
    <source>
        <dbReference type="ARBA" id="ARBA00022519"/>
    </source>
</evidence>
<dbReference type="RefSeq" id="WP_265508567.1">
    <property type="nucleotide sequence ID" value="NZ_JAOTBE010000088.1"/>
</dbReference>
<organism evidence="13 14">
    <name type="scientific">Paracoccus rhizosphaerae</name>
    <dbReference type="NCBI Taxonomy" id="1133347"/>
    <lineage>
        <taxon>Bacteria</taxon>
        <taxon>Pseudomonadati</taxon>
        <taxon>Pseudomonadota</taxon>
        <taxon>Alphaproteobacteria</taxon>
        <taxon>Rhodobacterales</taxon>
        <taxon>Paracoccaceae</taxon>
        <taxon>Paracoccus</taxon>
    </lineage>
</organism>
<evidence type="ECO:0000259" key="11">
    <source>
        <dbReference type="Pfam" id="PF25994"/>
    </source>
</evidence>
<keyword evidence="8 9" id="KW-0472">Membrane</keyword>
<gene>
    <name evidence="13" type="ORF">ACFFIZ_17660</name>
</gene>
<protein>
    <recommendedName>
        <fullName evidence="9">Membrane fusion protein (MFP) family protein</fullName>
    </recommendedName>
</protein>
<dbReference type="Gene3D" id="2.40.50.100">
    <property type="match status" value="1"/>
</dbReference>
<evidence type="ECO:0000313" key="14">
    <source>
        <dbReference type="Proteomes" id="UP001589795"/>
    </source>
</evidence>
<dbReference type="Pfam" id="PF25994">
    <property type="entry name" value="HH_AprE"/>
    <property type="match status" value="1"/>
</dbReference>
<dbReference type="Pfam" id="PF26002">
    <property type="entry name" value="Beta-barrel_AprE"/>
    <property type="match status" value="1"/>
</dbReference>
<name>A0ABV6CMV1_9RHOB</name>
<comment type="similarity">
    <text evidence="2 9">Belongs to the membrane fusion protein (MFP) (TC 8.A.1) family.</text>
</comment>